<dbReference type="EMBL" id="JACCJB010000004">
    <property type="protein sequence ID" value="KAF6228102.1"/>
    <property type="molecule type" value="Genomic_DNA"/>
</dbReference>
<gene>
    <name evidence="2" type="ORF">HO133_007830</name>
</gene>
<feature type="region of interest" description="Disordered" evidence="1">
    <location>
        <begin position="155"/>
        <end position="194"/>
    </location>
</feature>
<sequence length="194" mass="22216">MSTDPLEDLAAPYSTCRANSTHPSHGRDTHRNGPQRESDIISVFFAFAVIDEPRYHGLIPARGARKSLTPKEKIEVVCSRLLVQLIILGTLAWHTIRKRRIAAAAAIDTDRSTSSDDVQPYLQQENELEAEETRKHELHADEQRYAFAEETIHEMQDGDHDHGILTQGRPRSEQRTNRNVQSIRKKPEAREHFY</sequence>
<comment type="caution">
    <text evidence="2">The sequence shown here is derived from an EMBL/GenBank/DDBJ whole genome shotgun (WGS) entry which is preliminary data.</text>
</comment>
<evidence type="ECO:0000313" key="3">
    <source>
        <dbReference type="Proteomes" id="UP000593566"/>
    </source>
</evidence>
<dbReference type="Proteomes" id="UP000593566">
    <property type="component" value="Unassembled WGS sequence"/>
</dbReference>
<feature type="region of interest" description="Disordered" evidence="1">
    <location>
        <begin position="15"/>
        <end position="35"/>
    </location>
</feature>
<keyword evidence="3" id="KW-1185">Reference proteome</keyword>
<accession>A0A8H6CR81</accession>
<feature type="compositionally biased region" description="Basic and acidic residues" evidence="1">
    <location>
        <begin position="185"/>
        <end position="194"/>
    </location>
</feature>
<organism evidence="2 3">
    <name type="scientific">Letharia lupina</name>
    <dbReference type="NCBI Taxonomy" id="560253"/>
    <lineage>
        <taxon>Eukaryota</taxon>
        <taxon>Fungi</taxon>
        <taxon>Dikarya</taxon>
        <taxon>Ascomycota</taxon>
        <taxon>Pezizomycotina</taxon>
        <taxon>Lecanoromycetes</taxon>
        <taxon>OSLEUM clade</taxon>
        <taxon>Lecanoromycetidae</taxon>
        <taxon>Lecanorales</taxon>
        <taxon>Lecanorineae</taxon>
        <taxon>Parmeliaceae</taxon>
        <taxon>Letharia</taxon>
    </lineage>
</organism>
<reference evidence="2 3" key="1">
    <citation type="journal article" date="2020" name="Genomics">
        <title>Complete, high-quality genomes from long-read metagenomic sequencing of two wolf lichen thalli reveals enigmatic genome architecture.</title>
        <authorList>
            <person name="McKenzie S.K."/>
            <person name="Walston R.F."/>
            <person name="Allen J.L."/>
        </authorList>
    </citation>
    <scope>NUCLEOTIDE SEQUENCE [LARGE SCALE GENOMIC DNA]</scope>
    <source>
        <strain evidence="2">WasteWater1</strain>
    </source>
</reference>
<dbReference type="GeneID" id="59336227"/>
<dbReference type="RefSeq" id="XP_037156036.1">
    <property type="nucleotide sequence ID" value="XM_037298700.1"/>
</dbReference>
<feature type="compositionally biased region" description="Basic and acidic residues" evidence="1">
    <location>
        <begin position="25"/>
        <end position="35"/>
    </location>
</feature>
<protein>
    <submittedName>
        <fullName evidence="2">Uncharacterized protein</fullName>
    </submittedName>
</protein>
<name>A0A8H6CR81_9LECA</name>
<proteinExistence type="predicted"/>
<evidence type="ECO:0000313" key="2">
    <source>
        <dbReference type="EMBL" id="KAF6228102.1"/>
    </source>
</evidence>
<dbReference type="AlphaFoldDB" id="A0A8H6CR81"/>
<evidence type="ECO:0000256" key="1">
    <source>
        <dbReference type="SAM" id="MobiDB-lite"/>
    </source>
</evidence>